<dbReference type="PROSITE" id="PS00059">
    <property type="entry name" value="ADH_ZINC"/>
    <property type="match status" value="1"/>
</dbReference>
<keyword evidence="4 7" id="KW-0479">Metal-binding</keyword>
<evidence type="ECO:0000259" key="8">
    <source>
        <dbReference type="SMART" id="SM00829"/>
    </source>
</evidence>
<dbReference type="Gene3D" id="3.90.180.10">
    <property type="entry name" value="Medium-chain alcohol dehydrogenases, catalytic domain"/>
    <property type="match status" value="1"/>
</dbReference>
<dbReference type="SMART" id="SM00829">
    <property type="entry name" value="PKS_ER"/>
    <property type="match status" value="1"/>
</dbReference>
<dbReference type="Proteomes" id="UP000277811">
    <property type="component" value="Unassembled WGS sequence"/>
</dbReference>
<reference evidence="9 10" key="1">
    <citation type="submission" date="2018-06" db="EMBL/GenBank/DDBJ databases">
        <authorList>
            <person name="Strepis N."/>
        </authorList>
    </citation>
    <scope>NUCLEOTIDE SEQUENCE [LARGE SCALE GENOMIC DNA]</scope>
    <source>
        <strain evidence="9">LUCI</strain>
    </source>
</reference>
<dbReference type="SUPFAM" id="SSF51735">
    <property type="entry name" value="NAD(P)-binding Rossmann-fold domains"/>
    <property type="match status" value="1"/>
</dbReference>
<proteinExistence type="inferred from homology"/>
<dbReference type="InterPro" id="IPR036291">
    <property type="entry name" value="NAD(P)-bd_dom_sf"/>
</dbReference>
<accession>A0A498RB21</accession>
<dbReference type="Pfam" id="PF00107">
    <property type="entry name" value="ADH_zinc_N"/>
    <property type="match status" value="1"/>
</dbReference>
<dbReference type="GO" id="GO:0005737">
    <property type="term" value="C:cytoplasm"/>
    <property type="evidence" value="ECO:0007669"/>
    <property type="project" value="TreeGrafter"/>
</dbReference>
<evidence type="ECO:0000256" key="5">
    <source>
        <dbReference type="ARBA" id="ARBA00022833"/>
    </source>
</evidence>
<evidence type="ECO:0000256" key="4">
    <source>
        <dbReference type="ARBA" id="ARBA00022723"/>
    </source>
</evidence>
<dbReference type="Gene3D" id="3.40.50.720">
    <property type="entry name" value="NAD(P)-binding Rossmann-like Domain"/>
    <property type="match status" value="1"/>
</dbReference>
<sequence>MGFMKAVQISAPGGNFELVQRPIPEPGEDEVLIKVEACGVCHGDAIVKEGHFPGIQYPRIPGHEVIGTIDKAGTRVKNWQPGQRVGVGWHGGHCFTCGACRGGDFGGCEQSLITGISTDGGYAEYMVARAEALVAIPDELSPVEGAPLLCAGRTTFGALKSCIAKGGDLVAIHGLGGLGHLAVQYAAKLGFKTVALSRGKAKEALAYQLGVHIYIDAGAVDAAQELRKLGGAKVILSTAPDSKAISGLISGLARHGQLIFVSAPAEPIPVSPLGLLRNGLSLTGFSSGNIEEAIRFSVVTKALPVVDVFPLEQAAEAYQKMITAKVHFRSVLKMGN</sequence>
<feature type="domain" description="Enoyl reductase (ER)" evidence="8">
    <location>
        <begin position="13"/>
        <end position="332"/>
    </location>
</feature>
<dbReference type="AlphaFoldDB" id="A0A498RB21"/>
<evidence type="ECO:0000256" key="6">
    <source>
        <dbReference type="ARBA" id="ARBA00023002"/>
    </source>
</evidence>
<dbReference type="GO" id="GO:0008270">
    <property type="term" value="F:zinc ion binding"/>
    <property type="evidence" value="ECO:0007669"/>
    <property type="project" value="InterPro"/>
</dbReference>
<evidence type="ECO:0000256" key="3">
    <source>
        <dbReference type="ARBA" id="ARBA00013190"/>
    </source>
</evidence>
<protein>
    <recommendedName>
        <fullName evidence="3">alcohol dehydrogenase</fullName>
        <ecNumber evidence="3">1.1.1.1</ecNumber>
    </recommendedName>
</protein>
<dbReference type="Pfam" id="PF08240">
    <property type="entry name" value="ADH_N"/>
    <property type="match status" value="1"/>
</dbReference>
<gene>
    <name evidence="9" type="ORF">LUCI_2577</name>
</gene>
<dbReference type="InterPro" id="IPR013154">
    <property type="entry name" value="ADH-like_N"/>
</dbReference>
<dbReference type="EMBL" id="UPPP01000072">
    <property type="protein sequence ID" value="VBB07333.1"/>
    <property type="molecule type" value="Genomic_DNA"/>
</dbReference>
<dbReference type="OrthoDB" id="9769198at2"/>
<keyword evidence="6" id="KW-0560">Oxidoreductase</keyword>
<dbReference type="EC" id="1.1.1.1" evidence="3"/>
<comment type="similarity">
    <text evidence="2 7">Belongs to the zinc-containing alcohol dehydrogenase family.</text>
</comment>
<dbReference type="InterPro" id="IPR011032">
    <property type="entry name" value="GroES-like_sf"/>
</dbReference>
<dbReference type="InterPro" id="IPR013149">
    <property type="entry name" value="ADH-like_C"/>
</dbReference>
<evidence type="ECO:0000256" key="2">
    <source>
        <dbReference type="ARBA" id="ARBA00008072"/>
    </source>
</evidence>
<dbReference type="CDD" id="cd08296">
    <property type="entry name" value="CAD_like"/>
    <property type="match status" value="1"/>
</dbReference>
<comment type="cofactor">
    <cofactor evidence="1 7">
        <name>Zn(2+)</name>
        <dbReference type="ChEBI" id="CHEBI:29105"/>
    </cofactor>
</comment>
<dbReference type="InterPro" id="IPR020843">
    <property type="entry name" value="ER"/>
</dbReference>
<evidence type="ECO:0000256" key="1">
    <source>
        <dbReference type="ARBA" id="ARBA00001947"/>
    </source>
</evidence>
<keyword evidence="5 7" id="KW-0862">Zinc</keyword>
<dbReference type="GO" id="GO:0004022">
    <property type="term" value="F:alcohol dehydrogenase (NAD+) activity"/>
    <property type="evidence" value="ECO:0007669"/>
    <property type="project" value="UniProtKB-EC"/>
</dbReference>
<evidence type="ECO:0000256" key="7">
    <source>
        <dbReference type="RuleBase" id="RU361277"/>
    </source>
</evidence>
<dbReference type="InterPro" id="IPR002328">
    <property type="entry name" value="ADH_Zn_CS"/>
</dbReference>
<dbReference type="PANTHER" id="PTHR42940">
    <property type="entry name" value="ALCOHOL DEHYDROGENASE 1-RELATED"/>
    <property type="match status" value="1"/>
</dbReference>
<evidence type="ECO:0000313" key="9">
    <source>
        <dbReference type="EMBL" id="VBB07333.1"/>
    </source>
</evidence>
<dbReference type="SUPFAM" id="SSF50129">
    <property type="entry name" value="GroES-like"/>
    <property type="match status" value="1"/>
</dbReference>
<dbReference type="PANTHER" id="PTHR42940:SF7">
    <property type="entry name" value="ALCOHOL DEHYDROGENASE-LIKE N-TERMINAL DOMAIN-CONTAINING PROTEIN"/>
    <property type="match status" value="1"/>
</dbReference>
<keyword evidence="10" id="KW-1185">Reference proteome</keyword>
<name>A0A498RB21_9FIRM</name>
<organism evidence="9 10">
    <name type="scientific">Lucifera butyrica</name>
    <dbReference type="NCBI Taxonomy" id="1351585"/>
    <lineage>
        <taxon>Bacteria</taxon>
        <taxon>Bacillati</taxon>
        <taxon>Bacillota</taxon>
        <taxon>Negativicutes</taxon>
        <taxon>Veillonellales</taxon>
        <taxon>Veillonellaceae</taxon>
        <taxon>Lucifera</taxon>
    </lineage>
</organism>
<evidence type="ECO:0000313" key="10">
    <source>
        <dbReference type="Proteomes" id="UP000277811"/>
    </source>
</evidence>